<evidence type="ECO:0000256" key="3">
    <source>
        <dbReference type="ARBA" id="ARBA00022448"/>
    </source>
</evidence>
<dbReference type="Pfam" id="PF01769">
    <property type="entry name" value="MgtE"/>
    <property type="match status" value="1"/>
</dbReference>
<comment type="subunit">
    <text evidence="9">Homodimer.</text>
</comment>
<evidence type="ECO:0000256" key="4">
    <source>
        <dbReference type="ARBA" id="ARBA00022692"/>
    </source>
</evidence>
<dbReference type="Gene3D" id="1.25.60.10">
    <property type="entry name" value="MgtE N-terminal domain-like"/>
    <property type="match status" value="1"/>
</dbReference>
<reference key="1">
    <citation type="submission" date="2009-08" db="EMBL/GenBank/DDBJ databases">
        <title>The genome sequence of Spirochaeta thermophila DSM6192.</title>
        <authorList>
            <person name="Angelov A."/>
            <person name="Mientus M."/>
            <person name="Wittenberg S."/>
            <person name="Lehmann R."/>
            <person name="Liesegang H."/>
            <person name="Daniel R."/>
            <person name="Liebl W."/>
        </authorList>
    </citation>
    <scope>NUCLEOTIDE SEQUENCE</scope>
    <source>
        <strain>DSM 6192</strain>
    </source>
</reference>
<name>E0RR15_WINT6</name>
<evidence type="ECO:0000313" key="12">
    <source>
        <dbReference type="Proteomes" id="UP000001296"/>
    </source>
</evidence>
<dbReference type="PROSITE" id="PS51371">
    <property type="entry name" value="CBS"/>
    <property type="match status" value="1"/>
</dbReference>
<comment type="similarity">
    <text evidence="2 9">Belongs to the SLC41A transporter family.</text>
</comment>
<dbReference type="PANTHER" id="PTHR43773">
    <property type="entry name" value="MAGNESIUM TRANSPORTER MGTE"/>
    <property type="match status" value="1"/>
</dbReference>
<feature type="transmembrane region" description="Helical" evidence="9">
    <location>
        <begin position="282"/>
        <end position="302"/>
    </location>
</feature>
<keyword evidence="3 9" id="KW-0813">Transport</keyword>
<dbReference type="SUPFAM" id="SSF158791">
    <property type="entry name" value="MgtE N-terminal domain-like"/>
    <property type="match status" value="1"/>
</dbReference>
<dbReference type="PaxDb" id="665571-STHERM_c06340"/>
<feature type="transmembrane region" description="Helical" evidence="9">
    <location>
        <begin position="390"/>
        <end position="418"/>
    </location>
</feature>
<dbReference type="eggNOG" id="COG2239">
    <property type="taxonomic scope" value="Bacteria"/>
</dbReference>
<keyword evidence="6 9" id="KW-1133">Transmembrane helix</keyword>
<evidence type="ECO:0000256" key="2">
    <source>
        <dbReference type="ARBA" id="ARBA00009749"/>
    </source>
</evidence>
<dbReference type="Pfam" id="PF00571">
    <property type="entry name" value="CBS"/>
    <property type="match status" value="2"/>
</dbReference>
<dbReference type="EMBL" id="CP001698">
    <property type="protein sequence ID" value="ADN01593.1"/>
    <property type="molecule type" value="Genomic_DNA"/>
</dbReference>
<dbReference type="KEGG" id="sta:STHERM_c06340"/>
<keyword evidence="4 9" id="KW-0812">Transmembrane</keyword>
<evidence type="ECO:0000256" key="8">
    <source>
        <dbReference type="PROSITE-ProRule" id="PRU00703"/>
    </source>
</evidence>
<evidence type="ECO:0000313" key="11">
    <source>
        <dbReference type="EMBL" id="ADN01593.1"/>
    </source>
</evidence>
<dbReference type="InterPro" id="IPR006668">
    <property type="entry name" value="Mg_transptr_MgtE_intracell_dom"/>
</dbReference>
<dbReference type="InterPro" id="IPR006669">
    <property type="entry name" value="MgtE_transporter"/>
</dbReference>
<evidence type="ECO:0000256" key="6">
    <source>
        <dbReference type="ARBA" id="ARBA00022989"/>
    </source>
</evidence>
<dbReference type="AlphaFoldDB" id="E0RR15"/>
<dbReference type="InterPro" id="IPR046342">
    <property type="entry name" value="CBS_dom_sf"/>
</dbReference>
<keyword evidence="9" id="KW-1003">Cell membrane</keyword>
<dbReference type="GO" id="GO:0015095">
    <property type="term" value="F:magnesium ion transmembrane transporter activity"/>
    <property type="evidence" value="ECO:0007669"/>
    <property type="project" value="UniProtKB-UniRule"/>
</dbReference>
<dbReference type="NCBIfam" id="TIGR00400">
    <property type="entry name" value="mgtE"/>
    <property type="match status" value="1"/>
</dbReference>
<dbReference type="Gene3D" id="1.10.357.20">
    <property type="entry name" value="SLC41 divalent cation transporters, integral membrane domain"/>
    <property type="match status" value="1"/>
</dbReference>
<evidence type="ECO:0000256" key="9">
    <source>
        <dbReference type="RuleBase" id="RU362011"/>
    </source>
</evidence>
<dbReference type="GO" id="GO:0046872">
    <property type="term" value="F:metal ion binding"/>
    <property type="evidence" value="ECO:0007669"/>
    <property type="project" value="UniProtKB-KW"/>
</dbReference>
<dbReference type="PANTHER" id="PTHR43773:SF1">
    <property type="entry name" value="MAGNESIUM TRANSPORTER MGTE"/>
    <property type="match status" value="1"/>
</dbReference>
<keyword evidence="7 9" id="KW-0472">Membrane</keyword>
<evidence type="ECO:0000256" key="7">
    <source>
        <dbReference type="ARBA" id="ARBA00023136"/>
    </source>
</evidence>
<sequence length="452" mass="50647">MEREHVSRELVLEWVRQRLWHKVKQELVSWHPSDIAEFLASLEEEEASTDALILFLMLPPELKADVFSEFDSELQRQILERITSDQVKEILSELSHDDRIELLENLPGNLTRRVLNLLSPDDRSITLELLGYPEESVGRLMTPDYVSLKPHWTIEKALDHIRRYGKDAEIINMLYVIDEEGHLLDDILLRKVILAPPDATVESIMDWHYVAINAYADQEEAVRLIRKYDLNALPVVDDDNILLGIVTVDDIIDVLDEETTEDVHKESAVVPLETSYTQASPFLLYTKRVVWLFFLGISGFLSSGVISRFQGVLSSFISLSLFIPMLMDTGGNTSSQAATLVIRALAVGELTPRRWFLVMRKELLVGLLLGGSLGLVLATIGYLWTGHPGIALTVGLSTVGIALWANLIGSTLPLLCTWVGIDPALISSPLLTTILDVTGLLIYFTITSLVLL</sequence>
<dbReference type="SUPFAM" id="SSF161093">
    <property type="entry name" value="MgtE membrane domain-like"/>
    <property type="match status" value="1"/>
</dbReference>
<dbReference type="Proteomes" id="UP000001296">
    <property type="component" value="Chromosome"/>
</dbReference>
<dbReference type="Gene3D" id="3.10.580.10">
    <property type="entry name" value="CBS-domain"/>
    <property type="match status" value="1"/>
</dbReference>
<feature type="domain" description="CBS" evidence="10">
    <location>
        <begin position="205"/>
        <end position="261"/>
    </location>
</feature>
<gene>
    <name evidence="11" type="ordered locus">STHERM_c06340</name>
</gene>
<dbReference type="Pfam" id="PF03448">
    <property type="entry name" value="MgtE_N"/>
    <property type="match status" value="1"/>
</dbReference>
<comment type="caution">
    <text evidence="9">Lacks conserved residue(s) required for the propagation of feature annotation.</text>
</comment>
<reference evidence="11 12" key="2">
    <citation type="journal article" date="2010" name="J. Bacteriol.">
        <title>Genome sequence of the polysaccharide-degrading, thermophilic anaerobe Spirochaeta thermophila DSM 6192.</title>
        <authorList>
            <person name="Angelov A."/>
            <person name="Liebl S."/>
            <person name="Ballschmiter M."/>
            <person name="Bomeke M."/>
            <person name="Lehmann R."/>
            <person name="Liesegang H."/>
            <person name="Daniel R."/>
            <person name="Liebl W."/>
        </authorList>
    </citation>
    <scope>NUCLEOTIDE SEQUENCE [LARGE SCALE GENOMIC DNA]</scope>
    <source>
        <strain evidence="12">ATCC 49972 / DSM 6192 / RI 19.B1</strain>
    </source>
</reference>
<proteinExistence type="inferred from homology"/>
<evidence type="ECO:0000256" key="1">
    <source>
        <dbReference type="ARBA" id="ARBA00004141"/>
    </source>
</evidence>
<dbReference type="SMART" id="SM00924">
    <property type="entry name" value="MgtE_N"/>
    <property type="match status" value="1"/>
</dbReference>
<protein>
    <recommendedName>
        <fullName evidence="9">Magnesium transporter MgtE</fullName>
    </recommendedName>
</protein>
<feature type="transmembrane region" description="Helical" evidence="9">
    <location>
        <begin position="430"/>
        <end position="451"/>
    </location>
</feature>
<keyword evidence="9" id="KW-0479">Metal-binding</keyword>
<dbReference type="InterPro" id="IPR038076">
    <property type="entry name" value="MgtE_N_sf"/>
</dbReference>
<comment type="subcellular location">
    <subcellularLocation>
        <location evidence="9">Cell membrane</location>
        <topology evidence="9">Multi-pass membrane protein</topology>
    </subcellularLocation>
    <subcellularLocation>
        <location evidence="1">Membrane</location>
        <topology evidence="1">Multi-pass membrane protein</topology>
    </subcellularLocation>
</comment>
<comment type="function">
    <text evidence="9">Acts as a magnesium transporter.</text>
</comment>
<dbReference type="InterPro" id="IPR006667">
    <property type="entry name" value="SLC41_membr_dom"/>
</dbReference>
<evidence type="ECO:0000256" key="5">
    <source>
        <dbReference type="ARBA" id="ARBA00022842"/>
    </source>
</evidence>
<feature type="transmembrane region" description="Helical" evidence="9">
    <location>
        <begin position="363"/>
        <end position="384"/>
    </location>
</feature>
<dbReference type="InterPro" id="IPR000644">
    <property type="entry name" value="CBS_dom"/>
</dbReference>
<organism evidence="11 12">
    <name type="scientific">Winmispira thermophila (strain ATCC 49972 / DSM 6192 / RI 19.B1)</name>
    <name type="common">Spirochaeta thermophila</name>
    <dbReference type="NCBI Taxonomy" id="665571"/>
    <lineage>
        <taxon>Bacteria</taxon>
        <taxon>Pseudomonadati</taxon>
        <taxon>Spirochaetota</taxon>
        <taxon>Spirochaetia</taxon>
        <taxon>Winmispirales</taxon>
        <taxon>Winmispiraceae</taxon>
        <taxon>Winmispira</taxon>
    </lineage>
</organism>
<evidence type="ECO:0000259" key="10">
    <source>
        <dbReference type="PROSITE" id="PS51371"/>
    </source>
</evidence>
<dbReference type="SUPFAM" id="SSF54631">
    <property type="entry name" value="CBS-domain pair"/>
    <property type="match status" value="1"/>
</dbReference>
<keyword evidence="5 9" id="KW-0460">Magnesium</keyword>
<dbReference type="CDD" id="cd04606">
    <property type="entry name" value="CBS_pair_Mg_transporter"/>
    <property type="match status" value="1"/>
</dbReference>
<accession>E0RR15</accession>
<dbReference type="GO" id="GO:0005886">
    <property type="term" value="C:plasma membrane"/>
    <property type="evidence" value="ECO:0007669"/>
    <property type="project" value="UniProtKB-SubCell"/>
</dbReference>
<keyword evidence="8" id="KW-0129">CBS domain</keyword>
<dbReference type="HOGENOM" id="CLU_037408_2_2_12"/>
<dbReference type="InterPro" id="IPR036739">
    <property type="entry name" value="SLC41_membr_dom_sf"/>
</dbReference>
<dbReference type="RefSeq" id="WP_013313434.1">
    <property type="nucleotide sequence ID" value="NC_014484.1"/>
</dbReference>
<dbReference type="SMART" id="SM00116">
    <property type="entry name" value="CBS"/>
    <property type="match status" value="1"/>
</dbReference>